<reference evidence="1 2" key="1">
    <citation type="journal article" date="2024" name="G3 (Bethesda)">
        <title>Genome assembly of Hibiscus sabdariffa L. provides insights into metabolisms of medicinal natural products.</title>
        <authorList>
            <person name="Kim T."/>
        </authorList>
    </citation>
    <scope>NUCLEOTIDE SEQUENCE [LARGE SCALE GENOMIC DNA]</scope>
    <source>
        <strain evidence="1">TK-2024</strain>
        <tissue evidence="1">Old leaves</tissue>
    </source>
</reference>
<organism evidence="1 2">
    <name type="scientific">Hibiscus sabdariffa</name>
    <name type="common">roselle</name>
    <dbReference type="NCBI Taxonomy" id="183260"/>
    <lineage>
        <taxon>Eukaryota</taxon>
        <taxon>Viridiplantae</taxon>
        <taxon>Streptophyta</taxon>
        <taxon>Embryophyta</taxon>
        <taxon>Tracheophyta</taxon>
        <taxon>Spermatophyta</taxon>
        <taxon>Magnoliopsida</taxon>
        <taxon>eudicotyledons</taxon>
        <taxon>Gunneridae</taxon>
        <taxon>Pentapetalae</taxon>
        <taxon>rosids</taxon>
        <taxon>malvids</taxon>
        <taxon>Malvales</taxon>
        <taxon>Malvaceae</taxon>
        <taxon>Malvoideae</taxon>
        <taxon>Hibiscus</taxon>
    </lineage>
</organism>
<protein>
    <submittedName>
        <fullName evidence="1">Uncharacterized protein</fullName>
    </submittedName>
</protein>
<dbReference type="Proteomes" id="UP001472677">
    <property type="component" value="Unassembled WGS sequence"/>
</dbReference>
<name>A0ABR2CIG9_9ROSI</name>
<dbReference type="EMBL" id="JBBPBM010000051">
    <property type="protein sequence ID" value="KAK8519387.1"/>
    <property type="molecule type" value="Genomic_DNA"/>
</dbReference>
<gene>
    <name evidence="1" type="ORF">V6N12_025426</name>
</gene>
<comment type="caution">
    <text evidence="1">The sequence shown here is derived from an EMBL/GenBank/DDBJ whole genome shotgun (WGS) entry which is preliminary data.</text>
</comment>
<keyword evidence="2" id="KW-1185">Reference proteome</keyword>
<sequence length="122" mass="13066">MAPSMKSAVERCNIVPSIIALNDVNARGSEFLVVIQQGIGGPEIGENLSEDAPTPSVLRQVEVEDLVVTNRSQTIGARSKLNDEAMYEASMKLDISQDSDALPGLEATMVANSPNDSRVQHD</sequence>
<proteinExistence type="predicted"/>
<evidence type="ECO:0000313" key="1">
    <source>
        <dbReference type="EMBL" id="KAK8519387.1"/>
    </source>
</evidence>
<evidence type="ECO:0000313" key="2">
    <source>
        <dbReference type="Proteomes" id="UP001472677"/>
    </source>
</evidence>
<accession>A0ABR2CIG9</accession>